<accession>A0AA39U6Y9</accession>
<dbReference type="Proteomes" id="UP001174934">
    <property type="component" value="Unassembled WGS sequence"/>
</dbReference>
<dbReference type="PANTHER" id="PTHR31126:SF1">
    <property type="entry name" value="TYROSINE SPECIFIC PROTEIN PHOSPHATASES DOMAIN-CONTAINING PROTEIN"/>
    <property type="match status" value="1"/>
</dbReference>
<evidence type="ECO:0000313" key="3">
    <source>
        <dbReference type="Proteomes" id="UP001174934"/>
    </source>
</evidence>
<feature type="non-terminal residue" evidence="2">
    <location>
        <position position="1"/>
    </location>
</feature>
<evidence type="ECO:0000313" key="2">
    <source>
        <dbReference type="EMBL" id="KAK0612359.1"/>
    </source>
</evidence>
<dbReference type="PANTHER" id="PTHR31126">
    <property type="entry name" value="TYROSINE-PROTEIN PHOSPHATASE"/>
    <property type="match status" value="1"/>
</dbReference>
<name>A0AA39U6Y9_9PEZI</name>
<feature type="compositionally biased region" description="Polar residues" evidence="1">
    <location>
        <begin position="73"/>
        <end position="91"/>
    </location>
</feature>
<dbReference type="InterPro" id="IPR029021">
    <property type="entry name" value="Prot-tyrosine_phosphatase-like"/>
</dbReference>
<dbReference type="EMBL" id="JAULSR010000009">
    <property type="protein sequence ID" value="KAK0612359.1"/>
    <property type="molecule type" value="Genomic_DNA"/>
</dbReference>
<sequence length="298" mass="32116">LPSPPFIKVPGLANLRDVGGYQVSDQPGKAIRRGLLFRAAEPSKVSAEGVTVLQGLGITHVYDLRSVIEVARTTESAGQSPSASGNRSASQPDEAWPGAKRFFVPVFLDRDYSPEALAIRFRNYSDGPEGFVRAYETILDAAAEPTHPYAPFRTIMDHLASASSSSTAPPSPLLVHCTAGKDRNCTGVLCALVLALCGVPDEAIAHEYSLTDLGLAERKDTIVQHLIQTPALFGDRAKAEVMVGASKDNMLGTLNFIREKYGSVESYVVDHCNISLAQVDQLRRNLIVDISDTEPPLD</sequence>
<dbReference type="AlphaFoldDB" id="A0AA39U6Y9"/>
<protein>
    <submittedName>
        <fullName evidence="2">Protein-tyrosine phosphatase-like protein</fullName>
    </submittedName>
</protein>
<dbReference type="Pfam" id="PF13350">
    <property type="entry name" value="Y_phosphatase3"/>
    <property type="match status" value="1"/>
</dbReference>
<organism evidence="2 3">
    <name type="scientific">Bombardia bombarda</name>
    <dbReference type="NCBI Taxonomy" id="252184"/>
    <lineage>
        <taxon>Eukaryota</taxon>
        <taxon>Fungi</taxon>
        <taxon>Dikarya</taxon>
        <taxon>Ascomycota</taxon>
        <taxon>Pezizomycotina</taxon>
        <taxon>Sordariomycetes</taxon>
        <taxon>Sordariomycetidae</taxon>
        <taxon>Sordariales</taxon>
        <taxon>Lasiosphaeriaceae</taxon>
        <taxon>Bombardia</taxon>
    </lineage>
</organism>
<evidence type="ECO:0000256" key="1">
    <source>
        <dbReference type="SAM" id="MobiDB-lite"/>
    </source>
</evidence>
<dbReference type="Gene3D" id="3.90.190.10">
    <property type="entry name" value="Protein tyrosine phosphatase superfamily"/>
    <property type="match status" value="1"/>
</dbReference>
<dbReference type="GO" id="GO:0004721">
    <property type="term" value="F:phosphoprotein phosphatase activity"/>
    <property type="evidence" value="ECO:0007669"/>
    <property type="project" value="InterPro"/>
</dbReference>
<dbReference type="SUPFAM" id="SSF52799">
    <property type="entry name" value="(Phosphotyrosine protein) phosphatases II"/>
    <property type="match status" value="1"/>
</dbReference>
<feature type="region of interest" description="Disordered" evidence="1">
    <location>
        <begin position="73"/>
        <end position="94"/>
    </location>
</feature>
<reference evidence="2" key="1">
    <citation type="submission" date="2023-06" db="EMBL/GenBank/DDBJ databases">
        <title>Genome-scale phylogeny and comparative genomics of the fungal order Sordariales.</title>
        <authorList>
            <consortium name="Lawrence Berkeley National Laboratory"/>
            <person name="Hensen N."/>
            <person name="Bonometti L."/>
            <person name="Westerberg I."/>
            <person name="Brannstrom I.O."/>
            <person name="Guillou S."/>
            <person name="Cros-Aarteil S."/>
            <person name="Calhoun S."/>
            <person name="Haridas S."/>
            <person name="Kuo A."/>
            <person name="Mondo S."/>
            <person name="Pangilinan J."/>
            <person name="Riley R."/>
            <person name="LaButti K."/>
            <person name="Andreopoulos B."/>
            <person name="Lipzen A."/>
            <person name="Chen C."/>
            <person name="Yanf M."/>
            <person name="Daum C."/>
            <person name="Ng V."/>
            <person name="Clum A."/>
            <person name="Steindorff A."/>
            <person name="Ohm R."/>
            <person name="Martin F."/>
            <person name="Silar P."/>
            <person name="Natvig D."/>
            <person name="Lalanne C."/>
            <person name="Gautier V."/>
            <person name="Ament-velasquez S.L."/>
            <person name="Kruys A."/>
            <person name="Hutchinson M.I."/>
            <person name="Powell A.J."/>
            <person name="Barry K."/>
            <person name="Miller A.N."/>
            <person name="Grigoriev I.V."/>
            <person name="Debuchy R."/>
            <person name="Gladieux P."/>
            <person name="Thoren M.H."/>
            <person name="Johannesson H."/>
        </authorList>
    </citation>
    <scope>NUCLEOTIDE SEQUENCE</scope>
    <source>
        <strain evidence="2">SMH3391-2</strain>
    </source>
</reference>
<comment type="caution">
    <text evidence="2">The sequence shown here is derived from an EMBL/GenBank/DDBJ whole genome shotgun (WGS) entry which is preliminary data.</text>
</comment>
<feature type="non-terminal residue" evidence="2">
    <location>
        <position position="298"/>
    </location>
</feature>
<dbReference type="InterPro" id="IPR026893">
    <property type="entry name" value="Tyr/Ser_Pase_IphP-type"/>
</dbReference>
<proteinExistence type="predicted"/>
<gene>
    <name evidence="2" type="ORF">B0T17DRAFT_461429</name>
</gene>
<keyword evidence="3" id="KW-1185">Reference proteome</keyword>